<keyword evidence="6 9" id="KW-1133">Transmembrane helix</keyword>
<dbReference type="GO" id="GO:0015450">
    <property type="term" value="F:protein-transporting ATPase activity"/>
    <property type="evidence" value="ECO:0007669"/>
    <property type="project" value="InterPro"/>
</dbReference>
<comment type="caution">
    <text evidence="13">The sequence shown here is derived from an EMBL/GenBank/DDBJ whole genome shotgun (WGS) entry which is preliminary data.</text>
</comment>
<dbReference type="SUPFAM" id="SSF82866">
    <property type="entry name" value="Multidrug efflux transporter AcrB transmembrane domain"/>
    <property type="match status" value="1"/>
</dbReference>
<feature type="transmembrane region" description="Helical" evidence="9">
    <location>
        <begin position="370"/>
        <end position="389"/>
    </location>
</feature>
<proteinExistence type="predicted"/>
<keyword evidence="14" id="KW-1185">Reference proteome</keyword>
<dbReference type="Gene3D" id="3.30.70.3400">
    <property type="match status" value="1"/>
</dbReference>
<feature type="transmembrane region" description="Helical" evidence="9">
    <location>
        <begin position="263"/>
        <end position="282"/>
    </location>
</feature>
<evidence type="ECO:0000256" key="9">
    <source>
        <dbReference type="SAM" id="Phobius"/>
    </source>
</evidence>
<evidence type="ECO:0000313" key="13">
    <source>
        <dbReference type="EMBL" id="TDT16576.1"/>
    </source>
</evidence>
<feature type="transmembrane region" description="Helical" evidence="9">
    <location>
        <begin position="317"/>
        <end position="341"/>
    </location>
</feature>
<keyword evidence="2" id="KW-0813">Transport</keyword>
<dbReference type="InterPro" id="IPR048634">
    <property type="entry name" value="SecD_SecF_C"/>
</dbReference>
<feature type="transmembrane region" description="Helical" evidence="9">
    <location>
        <begin position="289"/>
        <end position="311"/>
    </location>
</feature>
<dbReference type="InterPro" id="IPR048631">
    <property type="entry name" value="SecD_1st"/>
</dbReference>
<dbReference type="InterPro" id="IPR022813">
    <property type="entry name" value="SecD/SecF_arch_bac"/>
</dbReference>
<evidence type="ECO:0000256" key="4">
    <source>
        <dbReference type="ARBA" id="ARBA00022692"/>
    </source>
</evidence>
<evidence type="ECO:0000259" key="10">
    <source>
        <dbReference type="Pfam" id="PF02355"/>
    </source>
</evidence>
<dbReference type="InterPro" id="IPR054384">
    <property type="entry name" value="SecDF_P1_head"/>
</dbReference>
<evidence type="ECO:0000313" key="14">
    <source>
        <dbReference type="Proteomes" id="UP000294558"/>
    </source>
</evidence>
<evidence type="ECO:0000256" key="8">
    <source>
        <dbReference type="ARBA" id="ARBA00023136"/>
    </source>
</evidence>
<feature type="domain" description="Protein export membrane protein SecD/SecF C-terminal" evidence="10">
    <location>
        <begin position="246"/>
        <end position="421"/>
    </location>
</feature>
<dbReference type="InterPro" id="IPR055344">
    <property type="entry name" value="SecD_SecF_C_bact"/>
</dbReference>
<keyword evidence="5" id="KW-0653">Protein transport</keyword>
<keyword evidence="7" id="KW-0811">Translocation</keyword>
<protein>
    <submittedName>
        <fullName evidence="13">Preprotein translocase subunit SecD</fullName>
    </submittedName>
</protein>
<keyword evidence="3" id="KW-1003">Cell membrane</keyword>
<dbReference type="NCBIfam" id="TIGR00916">
    <property type="entry name" value="2A0604s01"/>
    <property type="match status" value="1"/>
</dbReference>
<evidence type="ECO:0000256" key="1">
    <source>
        <dbReference type="ARBA" id="ARBA00004651"/>
    </source>
</evidence>
<dbReference type="Pfam" id="PF22599">
    <property type="entry name" value="SecDF_P1_head"/>
    <property type="match status" value="1"/>
</dbReference>
<name>A0A4R7I1U1_9ACTN</name>
<evidence type="ECO:0000256" key="3">
    <source>
        <dbReference type="ARBA" id="ARBA00022475"/>
    </source>
</evidence>
<dbReference type="AlphaFoldDB" id="A0A4R7I1U1"/>
<dbReference type="PANTHER" id="PTHR30081:SF1">
    <property type="entry name" value="PROTEIN TRANSLOCASE SUBUNIT SECD"/>
    <property type="match status" value="1"/>
</dbReference>
<comment type="subcellular location">
    <subcellularLocation>
        <location evidence="1">Cell membrane</location>
        <topology evidence="1">Multi-pass membrane protein</topology>
    </subcellularLocation>
</comment>
<gene>
    <name evidence="13" type="ORF">BDK89_2167</name>
</gene>
<feature type="transmembrane region" description="Helical" evidence="9">
    <location>
        <begin position="395"/>
        <end position="414"/>
    </location>
</feature>
<dbReference type="Gene3D" id="1.20.1640.10">
    <property type="entry name" value="Multidrug efflux transporter AcrB transmembrane domain"/>
    <property type="match status" value="1"/>
</dbReference>
<evidence type="ECO:0000256" key="6">
    <source>
        <dbReference type="ARBA" id="ARBA00022989"/>
    </source>
</evidence>
<evidence type="ECO:0000259" key="11">
    <source>
        <dbReference type="Pfam" id="PF21760"/>
    </source>
</evidence>
<sequence>MNPKRLWASMLIFVGVVGALLVVNIARDEHPALGLDLEGGVSVILAPDTEDATGEDLSFVRDLVRDQLESTGIAEPDVRVEGANVIVDLPGVRDQAEALEAVSVSGIVSLRPVLTCAGGTPDEAAGQSALPTLDGGTCIVGPSDATGEVFVRKSAGVDLVQGRWVVAVDLSNTGQNQWNALATQCYNGTAACPTTQLAIVLDDVIQSAPVVQTPNFPGSVQISGSFTEDEARSLADVLNRGAFPIQMVQERVETVSPTAGQDALNAAIISGLIGVALTLVYMTVYYRRLAVVIVAGLVVWAATVYLLATYVSQATNYAFTLAGATGVIVSIGITVDTYIVLFERLRDETRQGRSLANAAPRSFDATWKTILAANFIGLMSALILFWLSVGSVKGFALYVGITTICDLIVCWFFIRPAVLLFSRSRFANNGRAATGVTAPVGVPA</sequence>
<evidence type="ECO:0000256" key="2">
    <source>
        <dbReference type="ARBA" id="ARBA00022448"/>
    </source>
</evidence>
<dbReference type="RefSeq" id="WP_133868939.1">
    <property type="nucleotide sequence ID" value="NZ_SOAU01000001.1"/>
</dbReference>
<dbReference type="Pfam" id="PF21760">
    <property type="entry name" value="SecD_1st"/>
    <property type="match status" value="1"/>
</dbReference>
<evidence type="ECO:0000256" key="7">
    <source>
        <dbReference type="ARBA" id="ARBA00023010"/>
    </source>
</evidence>
<dbReference type="Pfam" id="PF02355">
    <property type="entry name" value="SecD_SecF_C"/>
    <property type="match status" value="1"/>
</dbReference>
<reference evidence="13 14" key="1">
    <citation type="submission" date="2019-03" db="EMBL/GenBank/DDBJ databases">
        <title>Sequencing the genomes of 1000 actinobacteria strains.</title>
        <authorList>
            <person name="Klenk H.-P."/>
        </authorList>
    </citation>
    <scope>NUCLEOTIDE SEQUENCE [LARGE SCALE GENOMIC DNA]</scope>
    <source>
        <strain evidence="13 14">DSM 18936</strain>
    </source>
</reference>
<evidence type="ECO:0000256" key="5">
    <source>
        <dbReference type="ARBA" id="ARBA00022927"/>
    </source>
</evidence>
<dbReference type="OrthoDB" id="5240379at2"/>
<dbReference type="PANTHER" id="PTHR30081">
    <property type="entry name" value="PROTEIN-EXPORT MEMBRANE PROTEIN SEC"/>
    <property type="match status" value="1"/>
</dbReference>
<evidence type="ECO:0000259" key="12">
    <source>
        <dbReference type="Pfam" id="PF22599"/>
    </source>
</evidence>
<dbReference type="Gene3D" id="3.30.1360.200">
    <property type="match status" value="1"/>
</dbReference>
<feature type="domain" description="SecDF P1 head subdomain" evidence="12">
    <location>
        <begin position="145"/>
        <end position="245"/>
    </location>
</feature>
<dbReference type="Proteomes" id="UP000294558">
    <property type="component" value="Unassembled WGS sequence"/>
</dbReference>
<feature type="domain" description="Protein translocase subunit SecDF P1" evidence="11">
    <location>
        <begin position="63"/>
        <end position="103"/>
    </location>
</feature>
<dbReference type="InterPro" id="IPR005791">
    <property type="entry name" value="SecD"/>
</dbReference>
<dbReference type="GO" id="GO:0005886">
    <property type="term" value="C:plasma membrane"/>
    <property type="evidence" value="ECO:0007669"/>
    <property type="project" value="UniProtKB-SubCell"/>
</dbReference>
<keyword evidence="4 9" id="KW-0812">Transmembrane</keyword>
<organism evidence="13 14">
    <name type="scientific">Ilumatobacter fluminis</name>
    <dbReference type="NCBI Taxonomy" id="467091"/>
    <lineage>
        <taxon>Bacteria</taxon>
        <taxon>Bacillati</taxon>
        <taxon>Actinomycetota</taxon>
        <taxon>Acidimicrobiia</taxon>
        <taxon>Acidimicrobiales</taxon>
        <taxon>Ilumatobacteraceae</taxon>
        <taxon>Ilumatobacter</taxon>
    </lineage>
</organism>
<keyword evidence="8 9" id="KW-0472">Membrane</keyword>
<dbReference type="EMBL" id="SOAU01000001">
    <property type="protein sequence ID" value="TDT16576.1"/>
    <property type="molecule type" value="Genomic_DNA"/>
</dbReference>
<dbReference type="GO" id="GO:0006886">
    <property type="term" value="P:intracellular protein transport"/>
    <property type="evidence" value="ECO:0007669"/>
    <property type="project" value="InterPro"/>
</dbReference>
<accession>A0A4R7I1U1</accession>
<dbReference type="NCBIfam" id="TIGR01129">
    <property type="entry name" value="secD"/>
    <property type="match status" value="1"/>
</dbReference>